<sequence>MAFTLKQNNSLFCVEPVEDDLKICFASKYLANGHVLFISSRIQQSAVFAFQLMQSTLGFLFIIQIVILKADFFSSILVSIFSWQFLVVIMIPICTQVVDNYASNKFNFQLK</sequence>
<keyword evidence="3" id="KW-1185">Reference proteome</keyword>
<feature type="transmembrane region" description="Helical" evidence="1">
    <location>
        <begin position="46"/>
        <end position="67"/>
    </location>
</feature>
<evidence type="ECO:0000313" key="2">
    <source>
        <dbReference type="EMBL" id="KRZ15662.1"/>
    </source>
</evidence>
<protein>
    <submittedName>
        <fullName evidence="2">Uncharacterized protein</fullName>
    </submittedName>
</protein>
<organism evidence="2 3">
    <name type="scientific">Trichinella zimbabwensis</name>
    <dbReference type="NCBI Taxonomy" id="268475"/>
    <lineage>
        <taxon>Eukaryota</taxon>
        <taxon>Metazoa</taxon>
        <taxon>Ecdysozoa</taxon>
        <taxon>Nematoda</taxon>
        <taxon>Enoplea</taxon>
        <taxon>Dorylaimia</taxon>
        <taxon>Trichinellida</taxon>
        <taxon>Trichinellidae</taxon>
        <taxon>Trichinella</taxon>
    </lineage>
</organism>
<keyword evidence="1" id="KW-0472">Membrane</keyword>
<reference evidence="2 3" key="1">
    <citation type="submission" date="2015-01" db="EMBL/GenBank/DDBJ databases">
        <title>Evolution of Trichinella species and genotypes.</title>
        <authorList>
            <person name="Korhonen P.K."/>
            <person name="Edoardo P."/>
            <person name="Giuseppe L.R."/>
            <person name="Gasser R.B."/>
        </authorList>
    </citation>
    <scope>NUCLEOTIDE SEQUENCE [LARGE SCALE GENOMIC DNA]</scope>
    <source>
        <strain evidence="2">ISS1029</strain>
    </source>
</reference>
<evidence type="ECO:0000313" key="3">
    <source>
        <dbReference type="Proteomes" id="UP000055024"/>
    </source>
</evidence>
<feature type="transmembrane region" description="Helical" evidence="1">
    <location>
        <begin position="73"/>
        <end position="95"/>
    </location>
</feature>
<keyword evidence="1" id="KW-1133">Transmembrane helix</keyword>
<name>A0A0V1HY89_9BILA</name>
<accession>A0A0V1HY89</accession>
<dbReference type="Proteomes" id="UP000055024">
    <property type="component" value="Unassembled WGS sequence"/>
</dbReference>
<comment type="caution">
    <text evidence="2">The sequence shown here is derived from an EMBL/GenBank/DDBJ whole genome shotgun (WGS) entry which is preliminary data.</text>
</comment>
<dbReference type="EMBL" id="JYDP01000016">
    <property type="protein sequence ID" value="KRZ15662.1"/>
    <property type="molecule type" value="Genomic_DNA"/>
</dbReference>
<gene>
    <name evidence="2" type="ORF">T11_5985</name>
</gene>
<dbReference type="AlphaFoldDB" id="A0A0V1HY89"/>
<proteinExistence type="predicted"/>
<evidence type="ECO:0000256" key="1">
    <source>
        <dbReference type="SAM" id="Phobius"/>
    </source>
</evidence>
<keyword evidence="1" id="KW-0812">Transmembrane</keyword>